<dbReference type="AlphaFoldDB" id="A0A016SZL6"/>
<proteinExistence type="predicted"/>
<evidence type="ECO:0000313" key="2">
    <source>
        <dbReference type="Proteomes" id="UP000024635"/>
    </source>
</evidence>
<sequence length="78" mass="9083">MQSKTETIGRCCEQGWRPCVETSYKNPREATGNLPSLKEERRTLQSTVVANCYGALPDHLMYLLLYWCDLKRQMGWLI</sequence>
<comment type="caution">
    <text evidence="1">The sequence shown here is derived from an EMBL/GenBank/DDBJ whole genome shotgun (WGS) entry which is preliminary data.</text>
</comment>
<evidence type="ECO:0000313" key="1">
    <source>
        <dbReference type="EMBL" id="EYB95769.1"/>
    </source>
</evidence>
<organism evidence="1 2">
    <name type="scientific">Ancylostoma ceylanicum</name>
    <dbReference type="NCBI Taxonomy" id="53326"/>
    <lineage>
        <taxon>Eukaryota</taxon>
        <taxon>Metazoa</taxon>
        <taxon>Ecdysozoa</taxon>
        <taxon>Nematoda</taxon>
        <taxon>Chromadorea</taxon>
        <taxon>Rhabditida</taxon>
        <taxon>Rhabditina</taxon>
        <taxon>Rhabditomorpha</taxon>
        <taxon>Strongyloidea</taxon>
        <taxon>Ancylostomatidae</taxon>
        <taxon>Ancylostomatinae</taxon>
        <taxon>Ancylostoma</taxon>
    </lineage>
</organism>
<accession>A0A016SZL6</accession>
<protein>
    <submittedName>
        <fullName evidence="1">Uncharacterized protein</fullName>
    </submittedName>
</protein>
<dbReference type="EMBL" id="JARK01001492">
    <property type="protein sequence ID" value="EYB95769.1"/>
    <property type="molecule type" value="Genomic_DNA"/>
</dbReference>
<gene>
    <name evidence="1" type="primary">Acey_s0156.g3137</name>
    <name evidence="1" type="ORF">Y032_0156g3137</name>
</gene>
<reference evidence="2" key="1">
    <citation type="journal article" date="2015" name="Nat. Genet.">
        <title>The genome and transcriptome of the zoonotic hookworm Ancylostoma ceylanicum identify infection-specific gene families.</title>
        <authorList>
            <person name="Schwarz E.M."/>
            <person name="Hu Y."/>
            <person name="Antoshechkin I."/>
            <person name="Miller M.M."/>
            <person name="Sternberg P.W."/>
            <person name="Aroian R.V."/>
        </authorList>
    </citation>
    <scope>NUCLEOTIDE SEQUENCE</scope>
    <source>
        <strain evidence="2">HY135</strain>
    </source>
</reference>
<dbReference type="Proteomes" id="UP000024635">
    <property type="component" value="Unassembled WGS sequence"/>
</dbReference>
<keyword evidence="2" id="KW-1185">Reference proteome</keyword>
<name>A0A016SZL6_9BILA</name>